<dbReference type="GO" id="GO:0005524">
    <property type="term" value="F:ATP binding"/>
    <property type="evidence" value="ECO:0007669"/>
    <property type="project" value="UniProtKB-KW"/>
</dbReference>
<dbReference type="STRING" id="5288.A0A5C5FZK5"/>
<reference evidence="6 7" key="1">
    <citation type="submission" date="2019-03" db="EMBL/GenBank/DDBJ databases">
        <title>Rhodosporidium diobovatum UCD-FST 08-225 genome sequencing, assembly, and annotation.</title>
        <authorList>
            <person name="Fakankun I.U."/>
            <person name="Fristensky B."/>
            <person name="Levin D.B."/>
        </authorList>
    </citation>
    <scope>NUCLEOTIDE SEQUENCE [LARGE SCALE GENOMIC DNA]</scope>
    <source>
        <strain evidence="6 7">UCD-FST 08-225</strain>
    </source>
</reference>
<feature type="coiled-coil region" evidence="4">
    <location>
        <begin position="272"/>
        <end position="336"/>
    </location>
</feature>
<dbReference type="Pfam" id="PF00005">
    <property type="entry name" value="ABC_tran"/>
    <property type="match status" value="2"/>
</dbReference>
<dbReference type="OrthoDB" id="2110130at2759"/>
<evidence type="ECO:0000256" key="3">
    <source>
        <dbReference type="ARBA" id="ARBA00022840"/>
    </source>
</evidence>
<dbReference type="GO" id="GO:0016887">
    <property type="term" value="F:ATP hydrolysis activity"/>
    <property type="evidence" value="ECO:0007669"/>
    <property type="project" value="InterPro"/>
</dbReference>
<dbReference type="FunFam" id="3.40.50.300:FF:000104">
    <property type="entry name" value="ATP-binding cassette sub-family F member 3"/>
    <property type="match status" value="1"/>
</dbReference>
<feature type="domain" description="ABC transporter" evidence="5">
    <location>
        <begin position="533"/>
        <end position="748"/>
    </location>
</feature>
<dbReference type="Gene3D" id="3.40.50.300">
    <property type="entry name" value="P-loop containing nucleotide triphosphate hydrolases"/>
    <property type="match status" value="2"/>
</dbReference>
<dbReference type="AlphaFoldDB" id="A0A5C5FZK5"/>
<protein>
    <submittedName>
        <fullName evidence="6">Putative regulation of translational elongation-related protein</fullName>
    </submittedName>
</protein>
<dbReference type="InterPro" id="IPR027417">
    <property type="entry name" value="P-loop_NTPase"/>
</dbReference>
<dbReference type="InterPro" id="IPR032781">
    <property type="entry name" value="ABC_tran_Xtn"/>
</dbReference>
<keyword evidence="4" id="KW-0175">Coiled coil</keyword>
<proteinExistence type="predicted"/>
<evidence type="ECO:0000256" key="1">
    <source>
        <dbReference type="ARBA" id="ARBA00022737"/>
    </source>
</evidence>
<dbReference type="PANTHER" id="PTHR19211">
    <property type="entry name" value="ATP-BINDING TRANSPORT PROTEIN-RELATED"/>
    <property type="match status" value="1"/>
</dbReference>
<dbReference type="SMART" id="SM00382">
    <property type="entry name" value="AAA"/>
    <property type="match status" value="2"/>
</dbReference>
<dbReference type="EMBL" id="SOZI01000027">
    <property type="protein sequence ID" value="TNY22310.1"/>
    <property type="molecule type" value="Genomic_DNA"/>
</dbReference>
<evidence type="ECO:0000256" key="2">
    <source>
        <dbReference type="ARBA" id="ARBA00022741"/>
    </source>
</evidence>
<organism evidence="6 7">
    <name type="scientific">Rhodotorula diobovata</name>
    <dbReference type="NCBI Taxonomy" id="5288"/>
    <lineage>
        <taxon>Eukaryota</taxon>
        <taxon>Fungi</taxon>
        <taxon>Dikarya</taxon>
        <taxon>Basidiomycota</taxon>
        <taxon>Pucciniomycotina</taxon>
        <taxon>Microbotryomycetes</taxon>
        <taxon>Sporidiobolales</taxon>
        <taxon>Sporidiobolaceae</taxon>
        <taxon>Rhodotorula</taxon>
    </lineage>
</organism>
<keyword evidence="1" id="KW-0677">Repeat</keyword>
<dbReference type="PROSITE" id="PS00211">
    <property type="entry name" value="ABC_TRANSPORTER_1"/>
    <property type="match status" value="2"/>
</dbReference>
<evidence type="ECO:0000313" key="6">
    <source>
        <dbReference type="EMBL" id="TNY22310.1"/>
    </source>
</evidence>
<keyword evidence="3" id="KW-0067">ATP-binding</keyword>
<dbReference type="SUPFAM" id="SSF52540">
    <property type="entry name" value="P-loop containing nucleoside triphosphate hydrolases"/>
    <property type="match status" value="2"/>
</dbReference>
<dbReference type="Proteomes" id="UP000311382">
    <property type="component" value="Unassembled WGS sequence"/>
</dbReference>
<name>A0A5C5FZK5_9BASI</name>
<dbReference type="Pfam" id="PF12848">
    <property type="entry name" value="ABC_tran_Xtn"/>
    <property type="match status" value="1"/>
</dbReference>
<comment type="caution">
    <text evidence="6">The sequence shown here is derived from an EMBL/GenBank/DDBJ whole genome shotgun (WGS) entry which is preliminary data.</text>
</comment>
<evidence type="ECO:0000256" key="4">
    <source>
        <dbReference type="SAM" id="Coils"/>
    </source>
</evidence>
<dbReference type="PROSITE" id="PS50893">
    <property type="entry name" value="ABC_TRANSPORTER_2"/>
    <property type="match status" value="2"/>
</dbReference>
<dbReference type="InterPro" id="IPR003439">
    <property type="entry name" value="ABC_transporter-like_ATP-bd"/>
</dbReference>
<evidence type="ECO:0000313" key="7">
    <source>
        <dbReference type="Proteomes" id="UP000311382"/>
    </source>
</evidence>
<keyword evidence="2" id="KW-0547">Nucleotide-binding</keyword>
<dbReference type="FunFam" id="3.40.50.300:FF:001135">
    <property type="entry name" value="ABC transporter F family member 3"/>
    <property type="match status" value="1"/>
</dbReference>
<keyword evidence="7" id="KW-1185">Reference proteome</keyword>
<dbReference type="InterPro" id="IPR050611">
    <property type="entry name" value="ABCF"/>
</dbReference>
<accession>A0A5C5FZK5</accession>
<evidence type="ECO:0000259" key="5">
    <source>
        <dbReference type="PROSITE" id="PS50893"/>
    </source>
</evidence>
<dbReference type="InterPro" id="IPR017871">
    <property type="entry name" value="ABC_transporter-like_CS"/>
</dbReference>
<feature type="domain" description="ABC transporter" evidence="5">
    <location>
        <begin position="189"/>
        <end position="474"/>
    </location>
</feature>
<feature type="coiled-coil region" evidence="4">
    <location>
        <begin position="121"/>
        <end position="148"/>
    </location>
</feature>
<gene>
    <name evidence="6" type="ORF">DMC30DRAFT_151098</name>
</gene>
<dbReference type="CDD" id="cd03221">
    <property type="entry name" value="ABCF_EF-3"/>
    <property type="match status" value="2"/>
</dbReference>
<sequence>MSVTQLVQKALPNLDFPVLSYIDSLFRPGADPEDQPVSTFIRPLLASESVHPVPPAEVDRICAEAQAAWDKLTGADGTAAAGGATKGPAKLDQALDMKRQELKSRKQAVTQVVDIASVVKARETQVNLKALEKAEAKLKSKLEKRNAKSLYEGSKLMEAQNNKKSYEELFLEVNPLNAVGQSKGKSKDIQLENIDLNFGSHRILSSATLTLPYGRRAGLIGRNGVGKSTLLRAMALREVPIPQHISILYVQQEVIGDDTPALDSVLQADVHRTRLMAEEKELNEQIGVLEKEGEDLAKRGAGAGGEEDRAALHAEVRKAERKKDDAMARLGEVQRLLIDIDADSGPSRAAELLAGLGFTKEDQDMPTRAFSGGWRMRLSLARALFCKPDLLLLDEPSNNLDLNALAWLEDYLQTWPSTLFVVSHDRSFLNAVATDIIHQHAERLDYYKGNFAQFYATKSERAKQQRREYESQLQYRQHLQAFIDRWRYNANRAAQAQSKIKILEKLPELTPPEEDDIVTFKFPETDKISPPLLQLADVDFGYHKDRMLLKGVNIDVGLDSRIGLIGANGAGKSTLLKLLIGELQPVRGQQTRNGRLRIAYFAQHHIDSLDLTVNSVTYLQRMFPGMTEQQYRQHLGAFGITGMTSLQLIGTLSGGQKSRVSFAVLSMQRPHILILDEPTNHLDLEGLDALMDALNQWNGGVILVSHDSLFIHTVCKELWVCGEQKAQKFYGDVDEYKSLIVNGKQTMRPTQV</sequence>
<dbReference type="InterPro" id="IPR003593">
    <property type="entry name" value="AAA+_ATPase"/>
</dbReference>
<dbReference type="PANTHER" id="PTHR19211:SF117">
    <property type="entry name" value="ATP-BINDING CASSETTE SUB-FAMILY F MEMBER 3"/>
    <property type="match status" value="1"/>
</dbReference>